<feature type="transmembrane region" description="Helical" evidence="26">
    <location>
        <begin position="273"/>
        <end position="293"/>
    </location>
</feature>
<keyword evidence="6" id="KW-1003">Cell membrane</keyword>
<evidence type="ECO:0000256" key="16">
    <source>
        <dbReference type="ARBA" id="ARBA00050554"/>
    </source>
</evidence>
<dbReference type="GO" id="GO:0016323">
    <property type="term" value="C:basolateral plasma membrane"/>
    <property type="evidence" value="ECO:0007669"/>
    <property type="project" value="UniProtKB-SubCell"/>
</dbReference>
<evidence type="ECO:0000259" key="27">
    <source>
        <dbReference type="PROSITE" id="PS50850"/>
    </source>
</evidence>
<evidence type="ECO:0000256" key="20">
    <source>
        <dbReference type="ARBA" id="ARBA00051612"/>
    </source>
</evidence>
<evidence type="ECO:0000256" key="1">
    <source>
        <dbReference type="ARBA" id="ARBA00004432"/>
    </source>
</evidence>
<feature type="transmembrane region" description="Helical" evidence="26">
    <location>
        <begin position="373"/>
        <end position="391"/>
    </location>
</feature>
<keyword evidence="12" id="KW-0325">Glycoprotein</keyword>
<evidence type="ECO:0000256" key="2">
    <source>
        <dbReference type="ARBA" id="ARBA00004554"/>
    </source>
</evidence>
<keyword evidence="11 26" id="KW-0472">Membrane</keyword>
<dbReference type="PROSITE" id="PS50850">
    <property type="entry name" value="MFS"/>
    <property type="match status" value="1"/>
</dbReference>
<keyword evidence="5" id="KW-0813">Transport</keyword>
<reference evidence="28" key="1">
    <citation type="journal article" date="2024" name="Gigascience">
        <title>Chromosome-level genome of the poultry shaft louse Menopon gallinae provides insight into the host-switching and adaptive evolution of parasitic lice.</title>
        <authorList>
            <person name="Xu Y."/>
            <person name="Ma L."/>
            <person name="Liu S."/>
            <person name="Liang Y."/>
            <person name="Liu Q."/>
            <person name="He Z."/>
            <person name="Tian L."/>
            <person name="Duan Y."/>
            <person name="Cai W."/>
            <person name="Li H."/>
            <person name="Song F."/>
        </authorList>
    </citation>
    <scope>NUCLEOTIDE SEQUENCE</scope>
    <source>
        <strain evidence="28">Cailab_2023a</strain>
    </source>
</reference>
<keyword evidence="8" id="KW-0769">Symport</keyword>
<comment type="catalytic activity">
    <reaction evidence="16">
        <text>L-aspartate(out) = L-aspartate(in)</text>
        <dbReference type="Rhea" id="RHEA:66332"/>
        <dbReference type="ChEBI" id="CHEBI:29991"/>
    </reaction>
    <physiologicalReaction direction="left-to-right" evidence="16">
        <dbReference type="Rhea" id="RHEA:66333"/>
    </physiologicalReaction>
</comment>
<dbReference type="AlphaFoldDB" id="A0AAW2ICZ7"/>
<dbReference type="InterPro" id="IPR011701">
    <property type="entry name" value="MFS"/>
</dbReference>
<organism evidence="28">
    <name type="scientific">Menopon gallinae</name>
    <name type="common">poultry shaft louse</name>
    <dbReference type="NCBI Taxonomy" id="328185"/>
    <lineage>
        <taxon>Eukaryota</taxon>
        <taxon>Metazoa</taxon>
        <taxon>Ecdysozoa</taxon>
        <taxon>Arthropoda</taxon>
        <taxon>Hexapoda</taxon>
        <taxon>Insecta</taxon>
        <taxon>Pterygota</taxon>
        <taxon>Neoptera</taxon>
        <taxon>Paraneoptera</taxon>
        <taxon>Psocodea</taxon>
        <taxon>Troctomorpha</taxon>
        <taxon>Phthiraptera</taxon>
        <taxon>Amblycera</taxon>
        <taxon>Menoponidae</taxon>
        <taxon>Menopon</taxon>
    </lineage>
</organism>
<comment type="subcellular location">
    <subcellularLocation>
        <location evidence="2">Basolateral cell membrane</location>
        <topology evidence="2">Multi-pass membrane protein</topology>
    </subcellularLocation>
    <subcellularLocation>
        <location evidence="3">Cytoplasmic vesicle</location>
        <location evidence="3">Secretory vesicle membrane</location>
        <topology evidence="3">Multi-pass membrane protein</topology>
    </subcellularLocation>
    <subcellularLocation>
        <location evidence="1">Cytoplasmic vesicle</location>
        <location evidence="1">Secretory vesicle</location>
        <location evidence="1">Synaptic vesicle membrane</location>
    </subcellularLocation>
    <subcellularLocation>
        <location evidence="4">Lysosome membrane</location>
    </subcellularLocation>
</comment>
<evidence type="ECO:0000256" key="4">
    <source>
        <dbReference type="ARBA" id="ARBA00004656"/>
    </source>
</evidence>
<evidence type="ECO:0000256" key="18">
    <source>
        <dbReference type="ARBA" id="ARBA00051403"/>
    </source>
</evidence>
<evidence type="ECO:0000256" key="10">
    <source>
        <dbReference type="ARBA" id="ARBA00023018"/>
    </source>
</evidence>
<feature type="transmembrane region" description="Helical" evidence="26">
    <location>
        <begin position="403"/>
        <end position="422"/>
    </location>
</feature>
<dbReference type="InterPro" id="IPR020846">
    <property type="entry name" value="MFS_dom"/>
</dbReference>
<dbReference type="PANTHER" id="PTHR11662:SF455">
    <property type="entry name" value="GH23975P"/>
    <property type="match status" value="1"/>
</dbReference>
<evidence type="ECO:0000256" key="17">
    <source>
        <dbReference type="ARBA" id="ARBA00050625"/>
    </source>
</evidence>
<keyword evidence="9 26" id="KW-1133">Transmembrane helix</keyword>
<feature type="transmembrane region" description="Helical" evidence="26">
    <location>
        <begin position="442"/>
        <end position="460"/>
    </location>
</feature>
<comment type="catalytic activity">
    <reaction evidence="19">
        <text>L-glutamate(out) = L-glutamate(in)</text>
        <dbReference type="Rhea" id="RHEA:66336"/>
        <dbReference type="ChEBI" id="CHEBI:29985"/>
    </reaction>
    <physiologicalReaction direction="left-to-right" evidence="19">
        <dbReference type="Rhea" id="RHEA:66337"/>
    </physiologicalReaction>
</comment>
<keyword evidence="7 26" id="KW-0812">Transmembrane</keyword>
<feature type="transmembrane region" description="Helical" evidence="26">
    <location>
        <begin position="204"/>
        <end position="225"/>
    </location>
</feature>
<dbReference type="Gene3D" id="1.20.1250.20">
    <property type="entry name" value="MFS general substrate transporter like domains"/>
    <property type="match status" value="2"/>
</dbReference>
<dbReference type="CDD" id="cd17318">
    <property type="entry name" value="MFS_SLC17"/>
    <property type="match status" value="1"/>
</dbReference>
<protein>
    <recommendedName>
        <fullName evidence="22">Sialin</fullName>
    </recommendedName>
    <alternativeName>
        <fullName evidence="25">H(+)/nitrate cotransporter</fullName>
    </alternativeName>
    <alternativeName>
        <fullName evidence="23">H(+)/sialic acid cotransporter</fullName>
    </alternativeName>
    <alternativeName>
        <fullName evidence="24">Vesicular excitatory amino acid transporter</fullName>
    </alternativeName>
</protein>
<feature type="transmembrane region" description="Helical" evidence="26">
    <location>
        <begin position="119"/>
        <end position="138"/>
    </location>
</feature>
<evidence type="ECO:0000256" key="13">
    <source>
        <dbReference type="ARBA" id="ARBA00023228"/>
    </source>
</evidence>
<feature type="transmembrane region" description="Helical" evidence="26">
    <location>
        <begin position="350"/>
        <end position="367"/>
    </location>
</feature>
<name>A0AAW2ICZ7_9NEOP</name>
<evidence type="ECO:0000256" key="6">
    <source>
        <dbReference type="ARBA" id="ARBA00022475"/>
    </source>
</evidence>
<comment type="function">
    <text evidence="21">Receptor for CM101, a polysaccharide produced by group B Streptococcus with antipathoangiogenic properties.</text>
</comment>
<dbReference type="Pfam" id="PF07690">
    <property type="entry name" value="MFS_1"/>
    <property type="match status" value="1"/>
</dbReference>
<evidence type="ECO:0000256" key="23">
    <source>
        <dbReference type="ARBA" id="ARBA00080244"/>
    </source>
</evidence>
<dbReference type="GO" id="GO:0015293">
    <property type="term" value="F:symporter activity"/>
    <property type="evidence" value="ECO:0007669"/>
    <property type="project" value="UniProtKB-KW"/>
</dbReference>
<feature type="transmembrane region" description="Helical" evidence="26">
    <location>
        <begin position="38"/>
        <end position="64"/>
    </location>
</feature>
<dbReference type="FunFam" id="1.20.1250.20:FF:000003">
    <property type="entry name" value="Solute carrier family 17 member 3"/>
    <property type="match status" value="1"/>
</dbReference>
<dbReference type="SUPFAM" id="SSF103473">
    <property type="entry name" value="MFS general substrate transporter"/>
    <property type="match status" value="1"/>
</dbReference>
<evidence type="ECO:0000256" key="11">
    <source>
        <dbReference type="ARBA" id="ARBA00023136"/>
    </source>
</evidence>
<dbReference type="GO" id="GO:0005765">
    <property type="term" value="C:lysosomal membrane"/>
    <property type="evidence" value="ECO:0007669"/>
    <property type="project" value="UniProtKB-SubCell"/>
</dbReference>
<comment type="catalytic activity">
    <reaction evidence="15">
        <text>2 nitrate(out) + H(+)(out) = 2 nitrate(in) + H(+)(in)</text>
        <dbReference type="Rhea" id="RHEA:71539"/>
        <dbReference type="ChEBI" id="CHEBI:15378"/>
        <dbReference type="ChEBI" id="CHEBI:17632"/>
    </reaction>
    <physiologicalReaction direction="left-to-right" evidence="15">
        <dbReference type="Rhea" id="RHEA:71540"/>
    </physiologicalReaction>
</comment>
<sequence>MSDDPDAGDDSPSERTAIHRISIQRKTEQSLWRYPRRYLISLVAFLGFCNLYALRVNLSVAIVAMTTNKTFSNGTISEAAEFDWNPDIQGIVLSSFFYGYIVTQIPGGFLAATYGGKRFFGIGVAVTSAFTLITPLLARTSLYLLVTARVMEGLFEGITYPAMHAIWARWAPPLERSKLAASAFSGSYMGTVIALPMSGFLADYLGWASVFYVPGILGLLWFVLWCMTVSDNPQSDPRITDDELNYINSTLGSQASHVKVNTSVPWKRMMMSFPVWAIIIAHFSENWGFYTLLTELPTFMNDVFGFDLHKAGILAALPYLAMGIIVMTGGFIADYLRLNKSLSTLRVRKLFNCGGFLCQTVFLLLAAHSSSPAVLMIFLTIAVGFGGFAWSGFGVNHLDIAPAYAGILMGVSNTFATLPGMISPVLTGHIVEHKTPEEWQVVFYIASAVYLLGAAFYAIFASGEEQIWANLDIGLLRDEESYNTEDLPFGDSSCD</sequence>
<feature type="transmembrane region" description="Helical" evidence="26">
    <location>
        <begin position="91"/>
        <end position="112"/>
    </location>
</feature>
<evidence type="ECO:0000256" key="25">
    <source>
        <dbReference type="ARBA" id="ARBA00081925"/>
    </source>
</evidence>
<evidence type="ECO:0000256" key="15">
    <source>
        <dbReference type="ARBA" id="ARBA00050101"/>
    </source>
</evidence>
<keyword evidence="14" id="KW-0968">Cytoplasmic vesicle</keyword>
<comment type="catalytic activity">
    <reaction evidence="17">
        <text>N-acetylneuraminate(in) + H(+)(in) = N-acetylneuraminate(out) + H(+)(out)</text>
        <dbReference type="Rhea" id="RHEA:28987"/>
        <dbReference type="ChEBI" id="CHEBI:15378"/>
        <dbReference type="ChEBI" id="CHEBI:35418"/>
    </reaction>
    <physiologicalReaction direction="right-to-left" evidence="17">
        <dbReference type="Rhea" id="RHEA:28989"/>
    </physiologicalReaction>
</comment>
<feature type="domain" description="Major facilitator superfamily (MFS) profile" evidence="27">
    <location>
        <begin position="39"/>
        <end position="465"/>
    </location>
</feature>
<comment type="catalytic activity">
    <reaction evidence="18">
        <text>N-acetyl-L-aspartyl-L-glutamate(out) = N-acetyl-L-aspartyl-L-glutamate(in)</text>
        <dbReference type="Rhea" id="RHEA:72599"/>
        <dbReference type="ChEBI" id="CHEBI:76931"/>
    </reaction>
    <physiologicalReaction direction="left-to-right" evidence="18">
        <dbReference type="Rhea" id="RHEA:72600"/>
    </physiologicalReaction>
</comment>
<dbReference type="InterPro" id="IPR036259">
    <property type="entry name" value="MFS_trans_sf"/>
</dbReference>
<dbReference type="GO" id="GO:0030672">
    <property type="term" value="C:synaptic vesicle membrane"/>
    <property type="evidence" value="ECO:0007669"/>
    <property type="project" value="UniProtKB-SubCell"/>
</dbReference>
<dbReference type="GO" id="GO:0006820">
    <property type="term" value="P:monoatomic anion transport"/>
    <property type="evidence" value="ECO:0007669"/>
    <property type="project" value="TreeGrafter"/>
</dbReference>
<dbReference type="InterPro" id="IPR050382">
    <property type="entry name" value="MFS_Na/Anion_cotransporter"/>
</dbReference>
<evidence type="ECO:0000256" key="8">
    <source>
        <dbReference type="ARBA" id="ARBA00022847"/>
    </source>
</evidence>
<evidence type="ECO:0000256" key="12">
    <source>
        <dbReference type="ARBA" id="ARBA00023180"/>
    </source>
</evidence>
<dbReference type="EMBL" id="JARGDH010000001">
    <property type="protein sequence ID" value="KAL0280109.1"/>
    <property type="molecule type" value="Genomic_DNA"/>
</dbReference>
<evidence type="ECO:0000256" key="26">
    <source>
        <dbReference type="SAM" id="Phobius"/>
    </source>
</evidence>
<evidence type="ECO:0000256" key="21">
    <source>
        <dbReference type="ARBA" id="ARBA00056891"/>
    </source>
</evidence>
<evidence type="ECO:0000256" key="7">
    <source>
        <dbReference type="ARBA" id="ARBA00022692"/>
    </source>
</evidence>
<evidence type="ECO:0000256" key="14">
    <source>
        <dbReference type="ARBA" id="ARBA00023329"/>
    </source>
</evidence>
<evidence type="ECO:0000256" key="9">
    <source>
        <dbReference type="ARBA" id="ARBA00022989"/>
    </source>
</evidence>
<accession>A0AAW2ICZ7</accession>
<feature type="transmembrane region" description="Helical" evidence="26">
    <location>
        <begin position="313"/>
        <end position="338"/>
    </location>
</feature>
<keyword evidence="13" id="KW-0458">Lysosome</keyword>
<evidence type="ECO:0000256" key="3">
    <source>
        <dbReference type="ARBA" id="ARBA00004638"/>
    </source>
</evidence>
<gene>
    <name evidence="28" type="ORF">PYX00_001499</name>
</gene>
<comment type="catalytic activity">
    <reaction evidence="20">
        <text>D-glucuronate(out) + H(+)(out) = D-glucuronate(in) + H(+)(in)</text>
        <dbReference type="Rhea" id="RHEA:72591"/>
        <dbReference type="ChEBI" id="CHEBI:15378"/>
        <dbReference type="ChEBI" id="CHEBI:58720"/>
    </reaction>
    <physiologicalReaction direction="left-to-right" evidence="20">
        <dbReference type="Rhea" id="RHEA:72592"/>
    </physiologicalReaction>
</comment>
<dbReference type="PANTHER" id="PTHR11662">
    <property type="entry name" value="SOLUTE CARRIER FAMILY 17"/>
    <property type="match status" value="1"/>
</dbReference>
<evidence type="ECO:0000313" key="28">
    <source>
        <dbReference type="EMBL" id="KAL0280109.1"/>
    </source>
</evidence>
<dbReference type="FunFam" id="1.20.1250.20:FF:000067">
    <property type="entry name" value="sialin isoform X2"/>
    <property type="match status" value="1"/>
</dbReference>
<evidence type="ECO:0000256" key="5">
    <source>
        <dbReference type="ARBA" id="ARBA00022448"/>
    </source>
</evidence>
<proteinExistence type="predicted"/>
<dbReference type="GO" id="GO:0046942">
    <property type="term" value="P:carboxylic acid transport"/>
    <property type="evidence" value="ECO:0007669"/>
    <property type="project" value="UniProtKB-ARBA"/>
</dbReference>
<comment type="caution">
    <text evidence="28">The sequence shown here is derived from an EMBL/GenBank/DDBJ whole genome shotgun (WGS) entry which is preliminary data.</text>
</comment>
<evidence type="ECO:0000256" key="22">
    <source>
        <dbReference type="ARBA" id="ARBA00069713"/>
    </source>
</evidence>
<evidence type="ECO:0000256" key="19">
    <source>
        <dbReference type="ARBA" id="ARBA00051447"/>
    </source>
</evidence>
<evidence type="ECO:0000256" key="24">
    <source>
        <dbReference type="ARBA" id="ARBA00081195"/>
    </source>
</evidence>
<keyword evidence="10" id="KW-0770">Synapse</keyword>